<organism evidence="3 4">
    <name type="scientific">Kazachstania africana (strain ATCC 22294 / BCRC 22015 / CBS 2517 / CECT 1963 / NBRC 1671 / NRRL Y-8276)</name>
    <name type="common">Yeast</name>
    <name type="synonym">Kluyveromyces africanus</name>
    <dbReference type="NCBI Taxonomy" id="1071382"/>
    <lineage>
        <taxon>Eukaryota</taxon>
        <taxon>Fungi</taxon>
        <taxon>Dikarya</taxon>
        <taxon>Ascomycota</taxon>
        <taxon>Saccharomycotina</taxon>
        <taxon>Saccharomycetes</taxon>
        <taxon>Saccharomycetales</taxon>
        <taxon>Saccharomycetaceae</taxon>
        <taxon>Kazachstania</taxon>
    </lineage>
</organism>
<evidence type="ECO:0000313" key="3">
    <source>
        <dbReference type="EMBL" id="CCF60224.1"/>
    </source>
</evidence>
<reference evidence="3 4" key="1">
    <citation type="journal article" date="2011" name="Proc. Natl. Acad. Sci. U.S.A.">
        <title>Evolutionary erosion of yeast sex chromosomes by mating-type switching accidents.</title>
        <authorList>
            <person name="Gordon J.L."/>
            <person name="Armisen D."/>
            <person name="Proux-Wera E."/>
            <person name="Oheigeartaigh S.S."/>
            <person name="Byrne K.P."/>
            <person name="Wolfe K.H."/>
        </authorList>
    </citation>
    <scope>NUCLEOTIDE SEQUENCE [LARGE SCALE GENOMIC DNA]</scope>
    <source>
        <strain evidence="4">ATCC 22294 / BCRC 22015 / CBS 2517 / CECT 1963 / NBRC 1671 / NRRL Y-8276</strain>
    </source>
</reference>
<dbReference type="OrthoDB" id="4065319at2759"/>
<protein>
    <recommendedName>
        <fullName evidence="5">Vacuolar membrane protein</fullName>
    </recommendedName>
</protein>
<feature type="transmembrane region" description="Helical" evidence="2">
    <location>
        <begin position="87"/>
        <end position="108"/>
    </location>
</feature>
<dbReference type="GO" id="GO:0000324">
    <property type="term" value="C:fungal-type vacuole"/>
    <property type="evidence" value="ECO:0007669"/>
    <property type="project" value="TreeGrafter"/>
</dbReference>
<proteinExistence type="predicted"/>
<dbReference type="HOGENOM" id="CLU_061224_0_0_1"/>
<feature type="region of interest" description="Disordered" evidence="1">
    <location>
        <begin position="53"/>
        <end position="73"/>
    </location>
</feature>
<keyword evidence="2" id="KW-1133">Transmembrane helix</keyword>
<dbReference type="InterPro" id="IPR051009">
    <property type="entry name" value="PRM"/>
</dbReference>
<gene>
    <name evidence="3" type="primary">KAFR0J01590</name>
    <name evidence="3" type="ORF">KAFR_0J01590</name>
</gene>
<name>H2B0S4_KAZAF</name>
<sequence length="313" mass="34669">MSTIVLYPRSLPELITTTTQTTQSSKDSSTKTTATTSASNSVTTSASQNASLYSSQSSSSITPTITPPSASRNPHVMQLSHMSQGTLYIAVGTVIGFIMLASIIGWLFTGWLSRRHKLLYAEQNYYDYINGNGNNSPNLSYSSSNEDFDNEKLLNEKMEAHSGNNADSTIENCKEMRNTDVIKSTDTLHLKNSRNSMFISPTVYIMSEHSRKLSKGTCSDRQSKALSTCSIQSFQDIMQLQRPEQPMLIEKPKRASRLRFSVSSDDGYVDSTKINSSLMPSASNLNVQRDITKKAKRKSTPSMYLDDLLESSL</sequence>
<dbReference type="PANTHER" id="PTHR36089">
    <property type="entry name" value="CHITIN SYNTHASE 3 COMPLEX PROTEIN CSI2-RELATED"/>
    <property type="match status" value="1"/>
</dbReference>
<dbReference type="EMBL" id="HE650830">
    <property type="protein sequence ID" value="CCF60224.1"/>
    <property type="molecule type" value="Genomic_DNA"/>
</dbReference>
<dbReference type="KEGG" id="kaf:KAFR_0J01590"/>
<keyword evidence="4" id="KW-1185">Reference proteome</keyword>
<dbReference type="RefSeq" id="XP_003959359.1">
    <property type="nucleotide sequence ID" value="XM_003959310.1"/>
</dbReference>
<dbReference type="AlphaFoldDB" id="H2B0S4"/>
<dbReference type="Proteomes" id="UP000005220">
    <property type="component" value="Chromosome 10"/>
</dbReference>
<evidence type="ECO:0008006" key="5">
    <source>
        <dbReference type="Google" id="ProtNLM"/>
    </source>
</evidence>
<dbReference type="InParanoid" id="H2B0S4"/>
<dbReference type="GO" id="GO:0005935">
    <property type="term" value="C:cellular bud neck"/>
    <property type="evidence" value="ECO:0007669"/>
    <property type="project" value="TreeGrafter"/>
</dbReference>
<evidence type="ECO:0000313" key="4">
    <source>
        <dbReference type="Proteomes" id="UP000005220"/>
    </source>
</evidence>
<feature type="region of interest" description="Disordered" evidence="1">
    <location>
        <begin position="16"/>
        <end position="41"/>
    </location>
</feature>
<dbReference type="PANTHER" id="PTHR36089:SF1">
    <property type="entry name" value="CHITIN SYNTHASE 3 COMPLEX PROTEIN CSI2-RELATED"/>
    <property type="match status" value="1"/>
</dbReference>
<feature type="compositionally biased region" description="Low complexity" evidence="1">
    <location>
        <begin position="53"/>
        <end position="71"/>
    </location>
</feature>
<accession>H2B0S4</accession>
<dbReference type="GeneID" id="13883874"/>
<evidence type="ECO:0000256" key="1">
    <source>
        <dbReference type="SAM" id="MobiDB-lite"/>
    </source>
</evidence>
<keyword evidence="2" id="KW-0472">Membrane</keyword>
<keyword evidence="2" id="KW-0812">Transmembrane</keyword>
<evidence type="ECO:0000256" key="2">
    <source>
        <dbReference type="SAM" id="Phobius"/>
    </source>
</evidence>